<dbReference type="InterPro" id="IPR020846">
    <property type="entry name" value="MFS_dom"/>
</dbReference>
<comment type="subcellular location">
    <subcellularLocation>
        <location evidence="1">Cell membrane</location>
        <topology evidence="1">Multi-pass membrane protein</topology>
    </subcellularLocation>
</comment>
<feature type="transmembrane region" description="Helical" evidence="7">
    <location>
        <begin position="194"/>
        <end position="213"/>
    </location>
</feature>
<feature type="transmembrane region" description="Helical" evidence="7">
    <location>
        <begin position="117"/>
        <end position="137"/>
    </location>
</feature>
<feature type="domain" description="Major facilitator superfamily (MFS) profile" evidence="8">
    <location>
        <begin position="19"/>
        <end position="430"/>
    </location>
</feature>
<dbReference type="InterPro" id="IPR036259">
    <property type="entry name" value="MFS_trans_sf"/>
</dbReference>
<feature type="transmembrane region" description="Helical" evidence="7">
    <location>
        <begin position="281"/>
        <end position="300"/>
    </location>
</feature>
<feature type="transmembrane region" description="Helical" evidence="7">
    <location>
        <begin position="93"/>
        <end position="111"/>
    </location>
</feature>
<evidence type="ECO:0000256" key="4">
    <source>
        <dbReference type="ARBA" id="ARBA00022692"/>
    </source>
</evidence>
<proteinExistence type="predicted"/>
<dbReference type="RefSeq" id="WP_379519846.1">
    <property type="nucleotide sequence ID" value="NZ_JBHSPA010000054.1"/>
</dbReference>
<dbReference type="PROSITE" id="PS00217">
    <property type="entry name" value="SUGAR_TRANSPORT_2"/>
    <property type="match status" value="1"/>
</dbReference>
<dbReference type="Gene3D" id="1.20.1250.20">
    <property type="entry name" value="MFS general substrate transporter like domains"/>
    <property type="match status" value="2"/>
</dbReference>
<dbReference type="PROSITE" id="PS50850">
    <property type="entry name" value="MFS"/>
    <property type="match status" value="1"/>
</dbReference>
<evidence type="ECO:0000256" key="6">
    <source>
        <dbReference type="ARBA" id="ARBA00023136"/>
    </source>
</evidence>
<dbReference type="PANTHER" id="PTHR43045">
    <property type="entry name" value="SHIKIMATE TRANSPORTER"/>
    <property type="match status" value="1"/>
</dbReference>
<dbReference type="Proteomes" id="UP001596058">
    <property type="component" value="Unassembled WGS sequence"/>
</dbReference>
<dbReference type="EMBL" id="JBHSPA010000054">
    <property type="protein sequence ID" value="MFC5830358.1"/>
    <property type="molecule type" value="Genomic_DNA"/>
</dbReference>
<evidence type="ECO:0000256" key="5">
    <source>
        <dbReference type="ARBA" id="ARBA00022989"/>
    </source>
</evidence>
<evidence type="ECO:0000256" key="3">
    <source>
        <dbReference type="ARBA" id="ARBA00022475"/>
    </source>
</evidence>
<gene>
    <name evidence="9" type="ORF">ACFPZ3_41435</name>
</gene>
<keyword evidence="4 7" id="KW-0812">Transmembrane</keyword>
<evidence type="ECO:0000256" key="7">
    <source>
        <dbReference type="SAM" id="Phobius"/>
    </source>
</evidence>
<dbReference type="SUPFAM" id="SSF103473">
    <property type="entry name" value="MFS general substrate transporter"/>
    <property type="match status" value="1"/>
</dbReference>
<evidence type="ECO:0000313" key="9">
    <source>
        <dbReference type="EMBL" id="MFC5830358.1"/>
    </source>
</evidence>
<dbReference type="PANTHER" id="PTHR43045:SF4">
    <property type="entry name" value="TRANSPORTER YDFJ-RELATED"/>
    <property type="match status" value="1"/>
</dbReference>
<dbReference type="Pfam" id="PF07690">
    <property type="entry name" value="MFS_1"/>
    <property type="match status" value="1"/>
</dbReference>
<feature type="transmembrane region" description="Helical" evidence="7">
    <location>
        <begin position="339"/>
        <end position="364"/>
    </location>
</feature>
<keyword evidence="3" id="KW-1003">Cell membrane</keyword>
<evidence type="ECO:0000256" key="1">
    <source>
        <dbReference type="ARBA" id="ARBA00004651"/>
    </source>
</evidence>
<feature type="transmembrane region" description="Helical" evidence="7">
    <location>
        <begin position="312"/>
        <end position="333"/>
    </location>
</feature>
<feature type="transmembrane region" description="Helical" evidence="7">
    <location>
        <begin position="158"/>
        <end position="182"/>
    </location>
</feature>
<evidence type="ECO:0000259" key="8">
    <source>
        <dbReference type="PROSITE" id="PS50850"/>
    </source>
</evidence>
<reference evidence="10" key="1">
    <citation type="journal article" date="2019" name="Int. J. Syst. Evol. Microbiol.">
        <title>The Global Catalogue of Microorganisms (GCM) 10K type strain sequencing project: providing services to taxonomists for standard genome sequencing and annotation.</title>
        <authorList>
            <consortium name="The Broad Institute Genomics Platform"/>
            <consortium name="The Broad Institute Genome Sequencing Center for Infectious Disease"/>
            <person name="Wu L."/>
            <person name="Ma J."/>
        </authorList>
    </citation>
    <scope>NUCLEOTIDE SEQUENCE [LARGE SCALE GENOMIC DNA]</scope>
    <source>
        <strain evidence="10">CCUG 53903</strain>
    </source>
</reference>
<evidence type="ECO:0000313" key="10">
    <source>
        <dbReference type="Proteomes" id="UP001596058"/>
    </source>
</evidence>
<evidence type="ECO:0000256" key="2">
    <source>
        <dbReference type="ARBA" id="ARBA00022448"/>
    </source>
</evidence>
<feature type="transmembrane region" description="Helical" evidence="7">
    <location>
        <begin position="376"/>
        <end position="394"/>
    </location>
</feature>
<dbReference type="InterPro" id="IPR011701">
    <property type="entry name" value="MFS"/>
</dbReference>
<feature type="transmembrane region" description="Helical" evidence="7">
    <location>
        <begin position="249"/>
        <end position="269"/>
    </location>
</feature>
<feature type="transmembrane region" description="Helical" evidence="7">
    <location>
        <begin position="406"/>
        <end position="425"/>
    </location>
</feature>
<keyword evidence="10" id="KW-1185">Reference proteome</keyword>
<keyword evidence="2" id="KW-0813">Transport</keyword>
<comment type="caution">
    <text evidence="9">The sequence shown here is derived from an EMBL/GenBank/DDBJ whole genome shotgun (WGS) entry which is preliminary data.</text>
</comment>
<protein>
    <submittedName>
        <fullName evidence="9">MFS transporter</fullName>
    </submittedName>
</protein>
<accession>A0ABW1D102</accession>
<organism evidence="9 10">
    <name type="scientific">Nonomuraea insulae</name>
    <dbReference type="NCBI Taxonomy" id="1616787"/>
    <lineage>
        <taxon>Bacteria</taxon>
        <taxon>Bacillati</taxon>
        <taxon>Actinomycetota</taxon>
        <taxon>Actinomycetes</taxon>
        <taxon>Streptosporangiales</taxon>
        <taxon>Streptosporangiaceae</taxon>
        <taxon>Nonomuraea</taxon>
    </lineage>
</organism>
<sequence>MTGTPTTPTTPDAQRGVRATRGAAIGFAIDCYDIYLPVVTIAPALGYFMASDEVSPTIVSLVSGLIFAATLLGRPVGAVVFGAVGDTVGRRRATLIAMYGCAAGTLALALLPGFDQIGIASVFLLVVLRLITGVFLGGQYTGAIPLAMESSPPHQRGLYGGLITMGFPIAFCVVSALTYSVMSGTGSAYTAWGWRVPVLIGAAATFGFALYYGRTVDESPAFQGLAGKKQRHPALQLLSGEGARSLRQVFVMMTGVWLISNATSASYPVTLRSLEGVTSQQGTLVMVLAQVALIAAYPATGALSQRLGRRRVLIGCGVLAAVVAPLIYLAIVGSGATSVPVLTVLTIALVLSSICCFGCTAAYLSERFPTRMRASGYGIGYSVAVIIPSFYAFYESGLASFMRATHTTMVLYVVGGILLAVGAYLGPETKDVDLHADAALEGAR</sequence>
<feature type="transmembrane region" description="Helical" evidence="7">
    <location>
        <begin position="58"/>
        <end position="81"/>
    </location>
</feature>
<keyword evidence="6 7" id="KW-0472">Membrane</keyword>
<dbReference type="InterPro" id="IPR005829">
    <property type="entry name" value="Sugar_transporter_CS"/>
</dbReference>
<keyword evidence="5 7" id="KW-1133">Transmembrane helix</keyword>
<name>A0ABW1D102_9ACTN</name>